<reference evidence="3" key="1">
    <citation type="submission" date="2016-11" db="EMBL/GenBank/DDBJ databases">
        <authorList>
            <person name="Jaros S."/>
            <person name="Januszkiewicz K."/>
            <person name="Wedrychowicz H."/>
        </authorList>
    </citation>
    <scope>NUCLEOTIDE SEQUENCE [LARGE SCALE GENOMIC DNA]</scope>
    <source>
        <strain evidence="3">DSM 7057</strain>
    </source>
</reference>
<gene>
    <name evidence="2" type="ORF">SAMN02910291_00506</name>
</gene>
<name>A0AA94L1B7_DESDE</name>
<evidence type="ECO:0000313" key="3">
    <source>
        <dbReference type="Proteomes" id="UP000182680"/>
    </source>
</evidence>
<proteinExistence type="predicted"/>
<evidence type="ECO:0000256" key="1">
    <source>
        <dbReference type="SAM" id="Coils"/>
    </source>
</evidence>
<accession>A0AA94L1B7</accession>
<evidence type="ECO:0000313" key="2">
    <source>
        <dbReference type="EMBL" id="SFW23610.1"/>
    </source>
</evidence>
<comment type="caution">
    <text evidence="2">The sequence shown here is derived from an EMBL/GenBank/DDBJ whole genome shotgun (WGS) entry which is preliminary data.</text>
</comment>
<organism evidence="2 3">
    <name type="scientific">Desulfovibrio desulfuricans</name>
    <dbReference type="NCBI Taxonomy" id="876"/>
    <lineage>
        <taxon>Bacteria</taxon>
        <taxon>Pseudomonadati</taxon>
        <taxon>Thermodesulfobacteriota</taxon>
        <taxon>Desulfovibrionia</taxon>
        <taxon>Desulfovibrionales</taxon>
        <taxon>Desulfovibrionaceae</taxon>
        <taxon>Desulfovibrio</taxon>
    </lineage>
</organism>
<dbReference type="AlphaFoldDB" id="A0AA94L1B7"/>
<keyword evidence="1" id="KW-0175">Coiled coil</keyword>
<dbReference type="Proteomes" id="UP000182680">
    <property type="component" value="Unassembled WGS sequence"/>
</dbReference>
<dbReference type="RefSeq" id="WP_072311292.1">
    <property type="nucleotide sequence ID" value="NZ_FPIW01000005.1"/>
</dbReference>
<protein>
    <recommendedName>
        <fullName evidence="4">Ead/Ea22-like family protein</fullName>
    </recommendedName>
</protein>
<dbReference type="EMBL" id="FPIW01000005">
    <property type="protein sequence ID" value="SFW23610.1"/>
    <property type="molecule type" value="Genomic_DNA"/>
</dbReference>
<evidence type="ECO:0008006" key="4">
    <source>
        <dbReference type="Google" id="ProtNLM"/>
    </source>
</evidence>
<feature type="coiled-coil region" evidence="1">
    <location>
        <begin position="46"/>
        <end position="87"/>
    </location>
</feature>
<sequence>MDNTITGFAHLDKIADEIGDEAGTCDADYAFQKAAALMIYNLRTALEAAEKALLKEEVYSEELESQLQHAREENERLRAERGWLAENAADRPCAYDSCPFGLHRPTGPDDDDCDKTHAQCWQEAARCAVAARGRT</sequence>